<dbReference type="EMBL" id="PYAV01000021">
    <property type="protein sequence ID" value="PSL40838.1"/>
    <property type="molecule type" value="Genomic_DNA"/>
</dbReference>
<protein>
    <submittedName>
        <fullName evidence="1">SpoIIAA-like protein</fullName>
    </submittedName>
</protein>
<sequence>MWDAGVWDKENNILSIKWSGRVTPDEVAAANEKLQQILQDLAPKSFDVVVEMENLMAFSPETQEAIVEHQRWLLEEGMRYAAVVVDKATAKMQLKRTAKESGHSNEFHFDTIDEAIEFLKNK</sequence>
<dbReference type="InterPro" id="IPR036513">
    <property type="entry name" value="STAS_dom_sf"/>
</dbReference>
<dbReference type="RefSeq" id="WP_181315435.1">
    <property type="nucleotide sequence ID" value="NZ_PYAV01000021.1"/>
</dbReference>
<organism evidence="1 2">
    <name type="scientific">Salsuginibacillus halophilus</name>
    <dbReference type="NCBI Taxonomy" id="517424"/>
    <lineage>
        <taxon>Bacteria</taxon>
        <taxon>Bacillati</taxon>
        <taxon>Bacillota</taxon>
        <taxon>Bacilli</taxon>
        <taxon>Bacillales</taxon>
        <taxon>Bacillaceae</taxon>
        <taxon>Salsuginibacillus</taxon>
    </lineage>
</organism>
<accession>A0A2P8H3P5</accession>
<evidence type="ECO:0000313" key="1">
    <source>
        <dbReference type="EMBL" id="PSL40838.1"/>
    </source>
</evidence>
<dbReference type="SUPFAM" id="SSF52091">
    <property type="entry name" value="SpoIIaa-like"/>
    <property type="match status" value="1"/>
</dbReference>
<dbReference type="Gene3D" id="3.40.50.10600">
    <property type="entry name" value="SpoIIaa-like domains"/>
    <property type="match status" value="1"/>
</dbReference>
<dbReference type="InterPro" id="IPR038396">
    <property type="entry name" value="SpoIIAA-like_sf"/>
</dbReference>
<name>A0A2P8H3P5_9BACI</name>
<dbReference type="AlphaFoldDB" id="A0A2P8H3P5"/>
<gene>
    <name evidence="1" type="ORF">B0H94_1213</name>
</gene>
<evidence type="ECO:0000313" key="2">
    <source>
        <dbReference type="Proteomes" id="UP000242310"/>
    </source>
</evidence>
<dbReference type="InterPro" id="IPR021866">
    <property type="entry name" value="SpoIIAA-like"/>
</dbReference>
<dbReference type="Proteomes" id="UP000242310">
    <property type="component" value="Unassembled WGS sequence"/>
</dbReference>
<comment type="caution">
    <text evidence="1">The sequence shown here is derived from an EMBL/GenBank/DDBJ whole genome shotgun (WGS) entry which is preliminary data.</text>
</comment>
<reference evidence="1 2" key="1">
    <citation type="submission" date="2018-03" db="EMBL/GenBank/DDBJ databases">
        <title>Genomic Encyclopedia of Type Strains, Phase III (KMG-III): the genomes of soil and plant-associated and newly described type strains.</title>
        <authorList>
            <person name="Whitman W."/>
        </authorList>
    </citation>
    <scope>NUCLEOTIDE SEQUENCE [LARGE SCALE GENOMIC DNA]</scope>
    <source>
        <strain evidence="1 2">CGMCC 1.07653</strain>
    </source>
</reference>
<proteinExistence type="predicted"/>
<dbReference type="Pfam" id="PF11964">
    <property type="entry name" value="SpoIIAA-like"/>
    <property type="match status" value="1"/>
</dbReference>
<keyword evidence="2" id="KW-1185">Reference proteome</keyword>